<feature type="compositionally biased region" description="Gly residues" evidence="7">
    <location>
        <begin position="133"/>
        <end position="144"/>
    </location>
</feature>
<protein>
    <recommendedName>
        <fullName evidence="10">Cytochrome c oxidase assembly factor 8</fullName>
    </recommendedName>
</protein>
<dbReference type="PANTHER" id="PTHR31107">
    <property type="entry name" value="APOPTOGENIC PROTEIN 1, MITOCHONDRIAL"/>
    <property type="match status" value="1"/>
</dbReference>
<accession>A0A8I5UY56</accession>
<gene>
    <name evidence="8" type="primary">LOC103892434</name>
</gene>
<dbReference type="Proteomes" id="UP000001595">
    <property type="component" value="Chromosome 14"/>
</dbReference>
<evidence type="ECO:0000256" key="1">
    <source>
        <dbReference type="ARBA" id="ARBA00004443"/>
    </source>
</evidence>
<dbReference type="GO" id="GO:0005743">
    <property type="term" value="C:mitochondrial inner membrane"/>
    <property type="evidence" value="ECO:0007669"/>
    <property type="project" value="UniProtKB-SubCell"/>
</dbReference>
<evidence type="ECO:0000256" key="6">
    <source>
        <dbReference type="ARBA" id="ARBA00023136"/>
    </source>
</evidence>
<evidence type="ECO:0000256" key="2">
    <source>
        <dbReference type="ARBA" id="ARBA00005453"/>
    </source>
</evidence>
<name>A0A8I5UY56_PONAB</name>
<dbReference type="PANTHER" id="PTHR31107:SF2">
    <property type="entry name" value="CYTOCHROME C OXIDASE ASSEMBLY FACTOR 8"/>
    <property type="match status" value="1"/>
</dbReference>
<feature type="region of interest" description="Disordered" evidence="7">
    <location>
        <begin position="224"/>
        <end position="324"/>
    </location>
</feature>
<evidence type="ECO:0000313" key="9">
    <source>
        <dbReference type="Proteomes" id="UP000001595"/>
    </source>
</evidence>
<organism evidence="8 9">
    <name type="scientific">Pongo abelii</name>
    <name type="common">Sumatran orangutan</name>
    <name type="synonym">Pongo pygmaeus abelii</name>
    <dbReference type="NCBI Taxonomy" id="9601"/>
    <lineage>
        <taxon>Eukaryota</taxon>
        <taxon>Metazoa</taxon>
        <taxon>Chordata</taxon>
        <taxon>Craniata</taxon>
        <taxon>Vertebrata</taxon>
        <taxon>Euteleostomi</taxon>
        <taxon>Mammalia</taxon>
        <taxon>Eutheria</taxon>
        <taxon>Euarchontoglires</taxon>
        <taxon>Primates</taxon>
        <taxon>Haplorrhini</taxon>
        <taxon>Catarrhini</taxon>
        <taxon>Hominidae</taxon>
        <taxon>Pongo</taxon>
    </lineage>
</organism>
<evidence type="ECO:0000256" key="4">
    <source>
        <dbReference type="ARBA" id="ARBA00022946"/>
    </source>
</evidence>
<dbReference type="Ensembl" id="ENSPPYT00000045826.1">
    <property type="protein sequence ID" value="ENSPPYP00000044132.1"/>
    <property type="gene ID" value="ENSPPYG00000006174.2"/>
</dbReference>
<reference evidence="8" key="3">
    <citation type="submission" date="2025-09" db="UniProtKB">
        <authorList>
            <consortium name="Ensembl"/>
        </authorList>
    </citation>
    <scope>IDENTIFICATION</scope>
</reference>
<reference evidence="8" key="2">
    <citation type="submission" date="2025-08" db="UniProtKB">
        <authorList>
            <consortium name="Ensembl"/>
        </authorList>
    </citation>
    <scope>IDENTIFICATION</scope>
</reference>
<dbReference type="GO" id="GO:0097193">
    <property type="term" value="P:intrinsic apoptotic signaling pathway"/>
    <property type="evidence" value="ECO:0007669"/>
    <property type="project" value="InterPro"/>
</dbReference>
<dbReference type="Pfam" id="PF10231">
    <property type="entry name" value="COA8"/>
    <property type="match status" value="1"/>
</dbReference>
<feature type="region of interest" description="Disordered" evidence="7">
    <location>
        <begin position="339"/>
        <end position="358"/>
    </location>
</feature>
<evidence type="ECO:0000256" key="5">
    <source>
        <dbReference type="ARBA" id="ARBA00023128"/>
    </source>
</evidence>
<keyword evidence="6" id="KW-0472">Membrane</keyword>
<reference evidence="8 9" key="1">
    <citation type="submission" date="2008-02" db="EMBL/GenBank/DDBJ databases">
        <title>A 6x draft sequence assembly of the Pongo pygmaeus abelii genome.</title>
        <authorList>
            <person name="Wilson R.K."/>
            <person name="Mardis E."/>
        </authorList>
    </citation>
    <scope>NUCLEOTIDE SEQUENCE [LARGE SCALE GENOMIC DNA]</scope>
</reference>
<keyword evidence="5" id="KW-0496">Mitochondrion</keyword>
<keyword evidence="4" id="KW-0809">Transit peptide</keyword>
<keyword evidence="9" id="KW-1185">Reference proteome</keyword>
<keyword evidence="3" id="KW-0999">Mitochondrion inner membrane</keyword>
<dbReference type="AlphaFoldDB" id="A0A8I5UY56"/>
<evidence type="ECO:0000256" key="3">
    <source>
        <dbReference type="ARBA" id="ARBA00022792"/>
    </source>
</evidence>
<evidence type="ECO:0008006" key="10">
    <source>
        <dbReference type="Google" id="ProtNLM"/>
    </source>
</evidence>
<evidence type="ECO:0000313" key="8">
    <source>
        <dbReference type="Ensembl" id="ENSPPYP00000044132.1"/>
    </source>
</evidence>
<sequence>MLHSLKKTTTRENVITMNNSFTRLPLGVHNGLMHVSSSCFLSNGSLKVGNQWKRIIHPRRMSWTPRREGGPSSFLPASPFPLGPLPRRGLNWPRSWRPVAEVARWKISPLRGAAPELGPQLHPSHPSRLGLSGAAGEGAGGEGAATGCSSRSGRLGPAARTRPQGLTSQWAREGRSARPGEAGGGGEPRPGQPRPVSDPGAGTAPRPTLPCLIRQAARGWALAKGWPSGEPRAQVVPHSSPRRRKRLQAALRSPVPPAPSRDASPTLPRLPQLRPSPGPGSPAPGRTPLNPGTPPPASAPSRRQGHAHRQRRSEAAWSDCDQGAAARVTRAARRLLTRSHRWESARSAAPPSCLGLRDPAVKRPLAPSQCCRAPQEPGGVGPWWPCGRGRRPFSPVSAAPSPAAAVNSLRSAAPSAGIRRPAGPFSRCARVLSRTVSQPQGSRINALGRMGLRVPPPPRRGLLTARTFKHNRVTWQVSRFYPPRKSCHDWIGPPDKYSNLRPVHFYIPENESPLEQKLRKLRQETQEWNQQFWANQNLTFSKEKEEFIHSRLKTKGLGLRTESGQKATLNAEEMADFYKEFLSKNFQKHMYYNRDWYKRNFTITFFMGKVALERIWNKLKQKQKKRSN</sequence>
<proteinExistence type="inferred from homology"/>
<dbReference type="InterPro" id="IPR018796">
    <property type="entry name" value="COA8"/>
</dbReference>
<evidence type="ECO:0000256" key="7">
    <source>
        <dbReference type="SAM" id="MobiDB-lite"/>
    </source>
</evidence>
<comment type="subcellular location">
    <subcellularLocation>
        <location evidence="1">Mitochondrion inner membrane</location>
        <topology evidence="1">Peripheral membrane protein</topology>
        <orientation evidence="1">Matrix side</orientation>
    </subcellularLocation>
</comment>
<comment type="similarity">
    <text evidence="2">Belongs to the COA8 family.</text>
</comment>
<dbReference type="GeneTree" id="ENSGT00390000008212"/>
<feature type="region of interest" description="Disordered" evidence="7">
    <location>
        <begin position="116"/>
        <end position="208"/>
    </location>
</feature>